<evidence type="ECO:0000313" key="5">
    <source>
        <dbReference type="EMBL" id="CAG7636663.1"/>
    </source>
</evidence>
<feature type="domain" description="HTH araC/xylS-type" evidence="4">
    <location>
        <begin position="188"/>
        <end position="286"/>
    </location>
</feature>
<dbReference type="Pfam" id="PF02311">
    <property type="entry name" value="AraC_binding"/>
    <property type="match status" value="1"/>
</dbReference>
<dbReference type="PANTHER" id="PTHR43280">
    <property type="entry name" value="ARAC-FAMILY TRANSCRIPTIONAL REGULATOR"/>
    <property type="match status" value="1"/>
</dbReference>
<organism evidence="5 6">
    <name type="scientific">Paenibacillus solanacearum</name>
    <dbReference type="NCBI Taxonomy" id="2048548"/>
    <lineage>
        <taxon>Bacteria</taxon>
        <taxon>Bacillati</taxon>
        <taxon>Bacillota</taxon>
        <taxon>Bacilli</taxon>
        <taxon>Bacillales</taxon>
        <taxon>Paenibacillaceae</taxon>
        <taxon>Paenibacillus</taxon>
    </lineage>
</organism>
<dbReference type="InterPro" id="IPR018060">
    <property type="entry name" value="HTH_AraC"/>
</dbReference>
<evidence type="ECO:0000256" key="1">
    <source>
        <dbReference type="ARBA" id="ARBA00023015"/>
    </source>
</evidence>
<keyword evidence="3" id="KW-0804">Transcription</keyword>
<evidence type="ECO:0000259" key="4">
    <source>
        <dbReference type="PROSITE" id="PS01124"/>
    </source>
</evidence>
<dbReference type="Proteomes" id="UP000693672">
    <property type="component" value="Unassembled WGS sequence"/>
</dbReference>
<reference evidence="5" key="1">
    <citation type="submission" date="2021-06" db="EMBL/GenBank/DDBJ databases">
        <authorList>
            <person name="Criscuolo A."/>
        </authorList>
    </citation>
    <scope>NUCLEOTIDE SEQUENCE</scope>
    <source>
        <strain evidence="5">CIP111600</strain>
    </source>
</reference>
<dbReference type="GO" id="GO:0003700">
    <property type="term" value="F:DNA-binding transcription factor activity"/>
    <property type="evidence" value="ECO:0007669"/>
    <property type="project" value="InterPro"/>
</dbReference>
<dbReference type="SMART" id="SM00342">
    <property type="entry name" value="HTH_ARAC"/>
    <property type="match status" value="1"/>
</dbReference>
<dbReference type="InterPro" id="IPR018062">
    <property type="entry name" value="HTH_AraC-typ_CS"/>
</dbReference>
<dbReference type="GO" id="GO:0043565">
    <property type="term" value="F:sequence-specific DNA binding"/>
    <property type="evidence" value="ECO:0007669"/>
    <property type="project" value="InterPro"/>
</dbReference>
<evidence type="ECO:0000313" key="6">
    <source>
        <dbReference type="Proteomes" id="UP000693672"/>
    </source>
</evidence>
<name>A0A916NQI4_9BACL</name>
<gene>
    <name evidence="5" type="primary">rhaR_54</name>
    <name evidence="5" type="ORF">PAESOLCIP111_03771</name>
</gene>
<dbReference type="EMBL" id="CAJVAS010000017">
    <property type="protein sequence ID" value="CAG7636663.1"/>
    <property type="molecule type" value="Genomic_DNA"/>
</dbReference>
<protein>
    <submittedName>
        <fullName evidence="5">HTH-type transcriptional activator RhaR</fullName>
    </submittedName>
</protein>
<dbReference type="PROSITE" id="PS01124">
    <property type="entry name" value="HTH_ARAC_FAMILY_2"/>
    <property type="match status" value="1"/>
</dbReference>
<proteinExistence type="predicted"/>
<dbReference type="Pfam" id="PF12833">
    <property type="entry name" value="HTH_18"/>
    <property type="match status" value="1"/>
</dbReference>
<dbReference type="PROSITE" id="PS00041">
    <property type="entry name" value="HTH_ARAC_FAMILY_1"/>
    <property type="match status" value="1"/>
</dbReference>
<accession>A0A916NQI4</accession>
<keyword evidence="6" id="KW-1185">Reference proteome</keyword>
<keyword evidence="2" id="KW-0238">DNA-binding</keyword>
<evidence type="ECO:0000256" key="2">
    <source>
        <dbReference type="ARBA" id="ARBA00023125"/>
    </source>
</evidence>
<dbReference type="InterPro" id="IPR003313">
    <property type="entry name" value="AraC-bd"/>
</dbReference>
<keyword evidence="1" id="KW-0805">Transcription regulation</keyword>
<sequence>MEIMKFKRWEDHLYLFNYRRTYTEPVEYFHAHEGLELLYIHEGTGKYIIDDHVYSLQPGTLIVIKPFQVHYIRMIVPPNYIRSLLKIKISFIEQFTGLFPQFTALFAQMMEQPMTMQVFHLSGKHGAQVESQLLQLHEQLKLGPQTLRKEAVMLFFLHFFMYFQTHIYTPGENASSSWAASRTTKHINAILKWIDEHYKSTFTISFMASALHFSPNYLSKLFKEQIGKTIIEYTNEKRLEEARMLLQRRTHSVEEICREAGFKYPSYFIQIFKKRYGLTPHRYREQLEAQREGMML</sequence>
<dbReference type="AlphaFoldDB" id="A0A916NQI4"/>
<evidence type="ECO:0000256" key="3">
    <source>
        <dbReference type="ARBA" id="ARBA00023163"/>
    </source>
</evidence>
<comment type="caution">
    <text evidence="5">The sequence shown here is derived from an EMBL/GenBank/DDBJ whole genome shotgun (WGS) entry which is preliminary data.</text>
</comment>
<dbReference type="PANTHER" id="PTHR43280:SF2">
    <property type="entry name" value="HTH-TYPE TRANSCRIPTIONAL REGULATOR EXSA"/>
    <property type="match status" value="1"/>
</dbReference>